<feature type="non-terminal residue" evidence="1">
    <location>
        <position position="40"/>
    </location>
</feature>
<keyword evidence="2" id="KW-1185">Reference proteome</keyword>
<evidence type="ECO:0000313" key="2">
    <source>
        <dbReference type="Proteomes" id="UP000265520"/>
    </source>
</evidence>
<dbReference type="EMBL" id="LXQA010479550">
    <property type="protein sequence ID" value="MCI54456.1"/>
    <property type="molecule type" value="Genomic_DNA"/>
</dbReference>
<sequence length="40" mass="4516">MLFPLLSKLKEYAPNIKKNFSISIEGASQVGKEMTEDMQV</sequence>
<evidence type="ECO:0000313" key="1">
    <source>
        <dbReference type="EMBL" id="MCI54456.1"/>
    </source>
</evidence>
<dbReference type="AlphaFoldDB" id="A0A392T2S3"/>
<protein>
    <submittedName>
        <fullName evidence="1">Uncharacterized protein</fullName>
    </submittedName>
</protein>
<reference evidence="1 2" key="1">
    <citation type="journal article" date="2018" name="Front. Plant Sci.">
        <title>Red Clover (Trifolium pratense) and Zigzag Clover (T. medium) - A Picture of Genomic Similarities and Differences.</title>
        <authorList>
            <person name="Dluhosova J."/>
            <person name="Istvanek J."/>
            <person name="Nedelnik J."/>
            <person name="Repkova J."/>
        </authorList>
    </citation>
    <scope>NUCLEOTIDE SEQUENCE [LARGE SCALE GENOMIC DNA]</scope>
    <source>
        <strain evidence="2">cv. 10/8</strain>
        <tissue evidence="1">Leaf</tissue>
    </source>
</reference>
<organism evidence="1 2">
    <name type="scientific">Trifolium medium</name>
    <dbReference type="NCBI Taxonomy" id="97028"/>
    <lineage>
        <taxon>Eukaryota</taxon>
        <taxon>Viridiplantae</taxon>
        <taxon>Streptophyta</taxon>
        <taxon>Embryophyta</taxon>
        <taxon>Tracheophyta</taxon>
        <taxon>Spermatophyta</taxon>
        <taxon>Magnoliopsida</taxon>
        <taxon>eudicotyledons</taxon>
        <taxon>Gunneridae</taxon>
        <taxon>Pentapetalae</taxon>
        <taxon>rosids</taxon>
        <taxon>fabids</taxon>
        <taxon>Fabales</taxon>
        <taxon>Fabaceae</taxon>
        <taxon>Papilionoideae</taxon>
        <taxon>50 kb inversion clade</taxon>
        <taxon>NPAAA clade</taxon>
        <taxon>Hologalegina</taxon>
        <taxon>IRL clade</taxon>
        <taxon>Trifolieae</taxon>
        <taxon>Trifolium</taxon>
    </lineage>
</organism>
<name>A0A392T2S3_9FABA</name>
<accession>A0A392T2S3</accession>
<proteinExistence type="predicted"/>
<comment type="caution">
    <text evidence="1">The sequence shown here is derived from an EMBL/GenBank/DDBJ whole genome shotgun (WGS) entry which is preliminary data.</text>
</comment>
<dbReference type="Proteomes" id="UP000265520">
    <property type="component" value="Unassembled WGS sequence"/>
</dbReference>